<evidence type="ECO:0000256" key="6">
    <source>
        <dbReference type="RuleBase" id="RU363053"/>
    </source>
</evidence>
<name>F0Y8T7_AURAN</name>
<dbReference type="GO" id="GO:0016020">
    <property type="term" value="C:membrane"/>
    <property type="evidence" value="ECO:0007669"/>
    <property type="project" value="UniProtKB-SubCell"/>
</dbReference>
<evidence type="ECO:0000256" key="4">
    <source>
        <dbReference type="ARBA" id="ARBA00022989"/>
    </source>
</evidence>
<dbReference type="OrthoDB" id="430207at2759"/>
<evidence type="ECO:0000313" key="8">
    <source>
        <dbReference type="Proteomes" id="UP000002729"/>
    </source>
</evidence>
<accession>F0Y8T7</accession>
<dbReference type="KEGG" id="aaf:AURANDRAFT_5477"/>
<proteinExistence type="inferred from homology"/>
<evidence type="ECO:0000256" key="1">
    <source>
        <dbReference type="ARBA" id="ARBA00004141"/>
    </source>
</evidence>
<dbReference type="RefSeq" id="XP_009036448.1">
    <property type="nucleotide sequence ID" value="XM_009038200.1"/>
</dbReference>
<dbReference type="InParanoid" id="F0Y8T7"/>
<dbReference type="PANTHER" id="PTHR11266:SF17">
    <property type="entry name" value="PROTEIN MPV17"/>
    <property type="match status" value="1"/>
</dbReference>
<dbReference type="Proteomes" id="UP000002729">
    <property type="component" value="Unassembled WGS sequence"/>
</dbReference>
<dbReference type="GO" id="GO:0005737">
    <property type="term" value="C:cytoplasm"/>
    <property type="evidence" value="ECO:0007669"/>
    <property type="project" value="TreeGrafter"/>
</dbReference>
<dbReference type="AlphaFoldDB" id="F0Y8T7"/>
<evidence type="ECO:0008006" key="9">
    <source>
        <dbReference type="Google" id="ProtNLM"/>
    </source>
</evidence>
<feature type="transmembrane region" description="Helical" evidence="6">
    <location>
        <begin position="76"/>
        <end position="97"/>
    </location>
</feature>
<comment type="similarity">
    <text evidence="2 6">Belongs to the peroxisomal membrane protein PXMP2/4 family.</text>
</comment>
<feature type="transmembrane region" description="Helical" evidence="6">
    <location>
        <begin position="144"/>
        <end position="162"/>
    </location>
</feature>
<feature type="non-terminal residue" evidence="7">
    <location>
        <position position="167"/>
    </location>
</feature>
<dbReference type="OMA" id="HRERIDW"/>
<keyword evidence="4 6" id="KW-1133">Transmembrane helix</keyword>
<gene>
    <name evidence="7" type="ORF">AURANDRAFT_5477</name>
</gene>
<evidence type="ECO:0000256" key="5">
    <source>
        <dbReference type="ARBA" id="ARBA00023136"/>
    </source>
</evidence>
<dbReference type="InterPro" id="IPR007248">
    <property type="entry name" value="Mpv17_PMP22"/>
</dbReference>
<protein>
    <recommendedName>
        <fullName evidence="9">Peroxisomal membrane protein MPV17</fullName>
    </recommendedName>
</protein>
<sequence length="167" mass="17701">YADSMAARPLLTKMGTSAAIFGASDASAQALERAPALDRTRLAVTTAIGGFYFAPAAHVWYGAITKAIPANDLRAILTKALLGQLIFGPLVTCVFFASARVPGRETKIALPGKIRSDLLGVQAAGLGFWPFVDLVSYACLPVDYIPVFVNGASFVWTIFLSFKSRAA</sequence>
<keyword evidence="5 6" id="KW-0472">Membrane</keyword>
<organism evidence="8">
    <name type="scientific">Aureococcus anophagefferens</name>
    <name type="common">Harmful bloom alga</name>
    <dbReference type="NCBI Taxonomy" id="44056"/>
    <lineage>
        <taxon>Eukaryota</taxon>
        <taxon>Sar</taxon>
        <taxon>Stramenopiles</taxon>
        <taxon>Ochrophyta</taxon>
        <taxon>Pelagophyceae</taxon>
        <taxon>Pelagomonadales</taxon>
        <taxon>Pelagomonadaceae</taxon>
        <taxon>Aureococcus</taxon>
    </lineage>
</organism>
<dbReference type="Pfam" id="PF04117">
    <property type="entry name" value="Mpv17_PMP22"/>
    <property type="match status" value="1"/>
</dbReference>
<feature type="transmembrane region" description="Helical" evidence="6">
    <location>
        <begin position="118"/>
        <end position="138"/>
    </location>
</feature>
<reference evidence="7 8" key="1">
    <citation type="journal article" date="2011" name="Proc. Natl. Acad. Sci. U.S.A.">
        <title>Niche of harmful alga Aureococcus anophagefferens revealed through ecogenomics.</title>
        <authorList>
            <person name="Gobler C.J."/>
            <person name="Berry D.L."/>
            <person name="Dyhrman S.T."/>
            <person name="Wilhelm S.W."/>
            <person name="Salamov A."/>
            <person name="Lobanov A.V."/>
            <person name="Zhang Y."/>
            <person name="Collier J.L."/>
            <person name="Wurch L.L."/>
            <person name="Kustka A.B."/>
            <person name="Dill B.D."/>
            <person name="Shah M."/>
            <person name="VerBerkmoes N.C."/>
            <person name="Kuo A."/>
            <person name="Terry A."/>
            <person name="Pangilinan J."/>
            <person name="Lindquist E.A."/>
            <person name="Lucas S."/>
            <person name="Paulsen I.T."/>
            <person name="Hattenrath-Lehmann T.K."/>
            <person name="Talmage S.C."/>
            <person name="Walker E.A."/>
            <person name="Koch F."/>
            <person name="Burson A.M."/>
            <person name="Marcoval M.A."/>
            <person name="Tang Y.Z."/>
            <person name="Lecleir G.R."/>
            <person name="Coyne K.J."/>
            <person name="Berg G.M."/>
            <person name="Bertrand E.M."/>
            <person name="Saito M.A."/>
            <person name="Gladyshev V.N."/>
            <person name="Grigoriev I.V."/>
        </authorList>
    </citation>
    <scope>NUCLEOTIDE SEQUENCE [LARGE SCALE GENOMIC DNA]</scope>
    <source>
        <strain evidence="8">CCMP 1984</strain>
    </source>
</reference>
<evidence type="ECO:0000256" key="2">
    <source>
        <dbReference type="ARBA" id="ARBA00006824"/>
    </source>
</evidence>
<feature type="transmembrane region" description="Helical" evidence="6">
    <location>
        <begin position="42"/>
        <end position="64"/>
    </location>
</feature>
<keyword evidence="3 6" id="KW-0812">Transmembrane</keyword>
<dbReference type="GeneID" id="20222430"/>
<dbReference type="EMBL" id="GL833127">
    <property type="protein sequence ID" value="EGB08673.1"/>
    <property type="molecule type" value="Genomic_DNA"/>
</dbReference>
<evidence type="ECO:0000313" key="7">
    <source>
        <dbReference type="EMBL" id="EGB08673.1"/>
    </source>
</evidence>
<dbReference type="PANTHER" id="PTHR11266">
    <property type="entry name" value="PEROXISOMAL MEMBRANE PROTEIN 2, PXMP2 MPV17"/>
    <property type="match status" value="1"/>
</dbReference>
<dbReference type="eggNOG" id="KOG1944">
    <property type="taxonomic scope" value="Eukaryota"/>
</dbReference>
<comment type="subcellular location">
    <subcellularLocation>
        <location evidence="1">Membrane</location>
        <topology evidence="1">Multi-pass membrane protein</topology>
    </subcellularLocation>
</comment>
<feature type="non-terminal residue" evidence="7">
    <location>
        <position position="1"/>
    </location>
</feature>
<keyword evidence="8" id="KW-1185">Reference proteome</keyword>
<evidence type="ECO:0000256" key="3">
    <source>
        <dbReference type="ARBA" id="ARBA00022692"/>
    </source>
</evidence>